<dbReference type="RefSeq" id="WP_274687167.1">
    <property type="nucleotide sequence ID" value="NZ_JAPMOU010000002.1"/>
</dbReference>
<dbReference type="SUPFAM" id="SSF69754">
    <property type="entry name" value="Ribosome binding protein Y (YfiA homologue)"/>
    <property type="match status" value="1"/>
</dbReference>
<accession>A0ABT5U5G2</accession>
<comment type="caution">
    <text evidence="1">The sequence shown here is derived from an EMBL/GenBank/DDBJ whole genome shotgun (WGS) entry which is preliminary data.</text>
</comment>
<dbReference type="Proteomes" id="UP001528823">
    <property type="component" value="Unassembled WGS sequence"/>
</dbReference>
<name>A0ABT5U5G2_9GAMM</name>
<evidence type="ECO:0000313" key="1">
    <source>
        <dbReference type="EMBL" id="MDE1460797.1"/>
    </source>
</evidence>
<keyword evidence="2" id="KW-1185">Reference proteome</keyword>
<protein>
    <submittedName>
        <fullName evidence="1">HPF/RaiA family ribosome-associated protein</fullName>
    </submittedName>
</protein>
<proteinExistence type="predicted"/>
<dbReference type="InterPro" id="IPR036567">
    <property type="entry name" value="RHF-like"/>
</dbReference>
<evidence type="ECO:0000313" key="2">
    <source>
        <dbReference type="Proteomes" id="UP001528823"/>
    </source>
</evidence>
<gene>
    <name evidence="1" type="ORF">ORQ98_02330</name>
</gene>
<sequence>MNINISLRNLSDNGEIINYIDHRLSFAFARTFDKIAHASITLSNINGPKGGIDKQCQIILKPIGMRKIVVSEKQESLRQAIDQCLHRASQCLNRKVKRKQVLFRKQQQKATLHSVSLVS</sequence>
<organism evidence="1 2">
    <name type="scientific">Spartinivicinus poritis</name>
    <dbReference type="NCBI Taxonomy" id="2994640"/>
    <lineage>
        <taxon>Bacteria</taxon>
        <taxon>Pseudomonadati</taxon>
        <taxon>Pseudomonadota</taxon>
        <taxon>Gammaproteobacteria</taxon>
        <taxon>Oceanospirillales</taxon>
        <taxon>Zooshikellaceae</taxon>
        <taxon>Spartinivicinus</taxon>
    </lineage>
</organism>
<dbReference type="Gene3D" id="3.30.160.100">
    <property type="entry name" value="Ribosome hibernation promotion factor-like"/>
    <property type="match status" value="1"/>
</dbReference>
<dbReference type="InterPro" id="IPR003489">
    <property type="entry name" value="RHF/RaiA"/>
</dbReference>
<reference evidence="1 2" key="1">
    <citation type="submission" date="2022-11" db="EMBL/GenBank/DDBJ databases">
        <title>Spartinivicinus poritis sp. nov., isolated from scleractinian coral Porites lutea.</title>
        <authorList>
            <person name="Zhang G."/>
            <person name="Cai L."/>
            <person name="Wei Q."/>
        </authorList>
    </citation>
    <scope>NUCLEOTIDE SEQUENCE [LARGE SCALE GENOMIC DNA]</scope>
    <source>
        <strain evidence="1 2">A2-2</strain>
    </source>
</reference>
<dbReference type="Pfam" id="PF02482">
    <property type="entry name" value="Ribosomal_S30AE"/>
    <property type="match status" value="1"/>
</dbReference>
<dbReference type="EMBL" id="JAPMOU010000002">
    <property type="protein sequence ID" value="MDE1460797.1"/>
    <property type="molecule type" value="Genomic_DNA"/>
</dbReference>